<dbReference type="AlphaFoldDB" id="A0A4P9Z245"/>
<evidence type="ECO:0000313" key="4">
    <source>
        <dbReference type="Proteomes" id="UP000278143"/>
    </source>
</evidence>
<dbReference type="EMBL" id="KZ989388">
    <property type="protein sequence ID" value="RKP26573.1"/>
    <property type="molecule type" value="Genomic_DNA"/>
</dbReference>
<feature type="region of interest" description="Disordered" evidence="2">
    <location>
        <begin position="477"/>
        <end position="501"/>
    </location>
</feature>
<feature type="compositionally biased region" description="Polar residues" evidence="2">
    <location>
        <begin position="365"/>
        <end position="377"/>
    </location>
</feature>
<feature type="region of interest" description="Disordered" evidence="2">
    <location>
        <begin position="90"/>
        <end position="249"/>
    </location>
</feature>
<feature type="compositionally biased region" description="Basic residues" evidence="2">
    <location>
        <begin position="219"/>
        <end position="231"/>
    </location>
</feature>
<keyword evidence="4" id="KW-1185">Reference proteome</keyword>
<dbReference type="OrthoDB" id="10565470at2759"/>
<evidence type="ECO:0008006" key="5">
    <source>
        <dbReference type="Google" id="ProtNLM"/>
    </source>
</evidence>
<sequence>MRRRSSMPTSASTATAMPRHPPHAVWTPQQTSALLRIHKEEHASWVERGRPWGGYVFKNVASRLNAIPNLFPEPRTEMQCRMKLYSLKRARETSERRASEKQERSALSWKRPSDQSTSGSDASGEHGRDMHSKENTIRFDTELMTASSLERRSPHKRPRQHDPLSSSQRWILSSSHHHHLTLGNPRPPTSYPSYGSHPALHSPYSAGHPSSIPMPPPPHLHHQHHLHHHGHPPSSAAHPLPSPSYIADGHAYSQPSSYYSGNNGHTGYPPYVPPSASAPSLPPPPPLPASSAEWSHSPLAPRFPENYPAAAHTPQQKPHGTGHDASNYSAPSALQRRLSELNANPHRPAMLANGGSISPDGSPLSKVSRSAYPSASPNVPARPTSLSTVSTPTQSSGHGEQQSLPPHAAPQPMPQTAHVKSPMSDKGPDGGHAAPPHASSPEHGAPSRESYGYPGHAPPAIPPVSPHYYAAETGQQAAVPPGMPHNGSAYPSAPASAGHPKDAALDRHWADVVRMQREHERNQLELLERNRRELLAYMERQRESNLAQEERRWRRLVDLDMAREKKFTEREEKLIATLEAADARREKQLFEFERRMREEADAREQRWEKMLGNITRTHTEHYTRICELLTSASSSAEAAEAENSPDTTLTMVSTNNERNDDDSAIATSSSSSS</sequence>
<feature type="compositionally biased region" description="Low complexity" evidence="2">
    <location>
        <begin position="488"/>
        <end position="497"/>
    </location>
</feature>
<name>A0A4P9Z245_9FUNG</name>
<feature type="region of interest" description="Disordered" evidence="2">
    <location>
        <begin position="270"/>
        <end position="329"/>
    </location>
</feature>
<feature type="region of interest" description="Disordered" evidence="2">
    <location>
        <begin position="1"/>
        <end position="24"/>
    </location>
</feature>
<evidence type="ECO:0000256" key="1">
    <source>
        <dbReference type="SAM" id="Coils"/>
    </source>
</evidence>
<feature type="region of interest" description="Disordered" evidence="2">
    <location>
        <begin position="634"/>
        <end position="673"/>
    </location>
</feature>
<feature type="coiled-coil region" evidence="1">
    <location>
        <begin position="510"/>
        <end position="544"/>
    </location>
</feature>
<feature type="compositionally biased region" description="Basic and acidic residues" evidence="2">
    <location>
        <begin position="90"/>
        <end position="104"/>
    </location>
</feature>
<feature type="compositionally biased region" description="Polar residues" evidence="2">
    <location>
        <begin position="384"/>
        <end position="404"/>
    </location>
</feature>
<dbReference type="Proteomes" id="UP000278143">
    <property type="component" value="Unassembled WGS sequence"/>
</dbReference>
<feature type="region of interest" description="Disordered" evidence="2">
    <location>
        <begin position="345"/>
        <end position="459"/>
    </location>
</feature>
<accession>A0A4P9Z245</accession>
<protein>
    <recommendedName>
        <fullName evidence="5">Myb-like domain-containing protein</fullName>
    </recommendedName>
</protein>
<feature type="compositionally biased region" description="Low complexity" evidence="2">
    <location>
        <begin position="634"/>
        <end position="644"/>
    </location>
</feature>
<feature type="compositionally biased region" description="Low complexity" evidence="2">
    <location>
        <begin position="1"/>
        <end position="18"/>
    </location>
</feature>
<feature type="compositionally biased region" description="Basic and acidic residues" evidence="2">
    <location>
        <begin position="123"/>
        <end position="141"/>
    </location>
</feature>
<proteinExistence type="predicted"/>
<evidence type="ECO:0000313" key="3">
    <source>
        <dbReference type="EMBL" id="RKP26573.1"/>
    </source>
</evidence>
<organism evidence="3 4">
    <name type="scientific">Syncephalis pseudoplumigaleata</name>
    <dbReference type="NCBI Taxonomy" id="1712513"/>
    <lineage>
        <taxon>Eukaryota</taxon>
        <taxon>Fungi</taxon>
        <taxon>Fungi incertae sedis</taxon>
        <taxon>Zoopagomycota</taxon>
        <taxon>Zoopagomycotina</taxon>
        <taxon>Zoopagomycetes</taxon>
        <taxon>Zoopagales</taxon>
        <taxon>Piptocephalidaceae</taxon>
        <taxon>Syncephalis</taxon>
    </lineage>
</organism>
<feature type="compositionally biased region" description="Polar residues" evidence="2">
    <location>
        <begin position="313"/>
        <end position="329"/>
    </location>
</feature>
<reference evidence="4" key="1">
    <citation type="journal article" date="2018" name="Nat. Microbiol.">
        <title>Leveraging single-cell genomics to expand the fungal tree of life.</title>
        <authorList>
            <person name="Ahrendt S.R."/>
            <person name="Quandt C.A."/>
            <person name="Ciobanu D."/>
            <person name="Clum A."/>
            <person name="Salamov A."/>
            <person name="Andreopoulos B."/>
            <person name="Cheng J.F."/>
            <person name="Woyke T."/>
            <person name="Pelin A."/>
            <person name="Henrissat B."/>
            <person name="Reynolds N.K."/>
            <person name="Benny G.L."/>
            <person name="Smith M.E."/>
            <person name="James T.Y."/>
            <person name="Grigoriev I.V."/>
        </authorList>
    </citation>
    <scope>NUCLEOTIDE SEQUENCE [LARGE SCALE GENOMIC DNA]</scope>
    <source>
        <strain evidence="4">Benny S71-1</strain>
    </source>
</reference>
<gene>
    <name evidence="3" type="ORF">SYNPS1DRAFT_27749</name>
</gene>
<feature type="compositionally biased region" description="Low complexity" evidence="2">
    <location>
        <begin position="165"/>
        <end position="174"/>
    </location>
</feature>
<feature type="compositionally biased region" description="Polar residues" evidence="2">
    <location>
        <begin position="645"/>
        <end position="656"/>
    </location>
</feature>
<keyword evidence="1" id="KW-0175">Coiled coil</keyword>
<evidence type="ECO:0000256" key="2">
    <source>
        <dbReference type="SAM" id="MobiDB-lite"/>
    </source>
</evidence>